<feature type="transmembrane region" description="Helical" evidence="9">
    <location>
        <begin position="218"/>
        <end position="238"/>
    </location>
</feature>
<reference evidence="11" key="1">
    <citation type="submission" date="2013-08" db="EMBL/GenBank/DDBJ databases">
        <authorList>
            <person name="Durkin A.S."/>
            <person name="Haft D.R."/>
            <person name="McCorrison J."/>
            <person name="Torralba M."/>
            <person name="Gillis M."/>
            <person name="Haft D.H."/>
            <person name="Methe B."/>
            <person name="Sutton G."/>
            <person name="Nelson K.E."/>
        </authorList>
    </citation>
    <scope>NUCLEOTIDE SEQUENCE [LARGE SCALE GENOMIC DNA]</scope>
    <source>
        <strain evidence="11">F0233</strain>
    </source>
</reference>
<keyword evidence="3" id="KW-0813">Transport</keyword>
<feature type="transmembrane region" description="Helical" evidence="9">
    <location>
        <begin position="167"/>
        <end position="190"/>
    </location>
</feature>
<dbReference type="GeneID" id="95359095"/>
<dbReference type="InterPro" id="IPR004841">
    <property type="entry name" value="AA-permease/SLC12A_dom"/>
</dbReference>
<dbReference type="FunFam" id="1.20.1740.10:FF:000001">
    <property type="entry name" value="Amino acid permease"/>
    <property type="match status" value="1"/>
</dbReference>
<dbReference type="GO" id="GO:0005886">
    <property type="term" value="C:plasma membrane"/>
    <property type="evidence" value="ECO:0007669"/>
    <property type="project" value="UniProtKB-SubCell"/>
</dbReference>
<feature type="transmembrane region" description="Helical" evidence="9">
    <location>
        <begin position="350"/>
        <end position="369"/>
    </location>
</feature>
<keyword evidence="8 9" id="KW-0472">Membrane</keyword>
<keyword evidence="5 9" id="KW-0812">Transmembrane</keyword>
<evidence type="ECO:0000256" key="2">
    <source>
        <dbReference type="ARBA" id="ARBA00008583"/>
    </source>
</evidence>
<feature type="transmembrane region" description="Helical" evidence="9">
    <location>
        <begin position="61"/>
        <end position="80"/>
    </location>
</feature>
<evidence type="ECO:0000256" key="4">
    <source>
        <dbReference type="ARBA" id="ARBA00022475"/>
    </source>
</evidence>
<keyword evidence="6" id="KW-0029">Amino-acid transport</keyword>
<feature type="transmembrane region" description="Helical" evidence="9">
    <location>
        <begin position="259"/>
        <end position="278"/>
    </location>
</feature>
<evidence type="ECO:0000259" key="10">
    <source>
        <dbReference type="Pfam" id="PF00324"/>
    </source>
</evidence>
<feature type="domain" description="Amino acid permease/ SLC12A" evidence="10">
    <location>
        <begin position="33"/>
        <end position="467"/>
    </location>
</feature>
<evidence type="ECO:0000256" key="6">
    <source>
        <dbReference type="ARBA" id="ARBA00022970"/>
    </source>
</evidence>
<dbReference type="PIRSF" id="PIRSF006060">
    <property type="entry name" value="AA_transporter"/>
    <property type="match status" value="1"/>
</dbReference>
<dbReference type="PANTHER" id="PTHR43495">
    <property type="entry name" value="GABA PERMEASE"/>
    <property type="match status" value="1"/>
</dbReference>
<dbReference type="PROSITE" id="PS00218">
    <property type="entry name" value="AMINO_ACID_PERMEASE_1"/>
    <property type="match status" value="1"/>
</dbReference>
<evidence type="ECO:0000256" key="5">
    <source>
        <dbReference type="ARBA" id="ARBA00022692"/>
    </source>
</evidence>
<dbReference type="GO" id="GO:0055085">
    <property type="term" value="P:transmembrane transport"/>
    <property type="evidence" value="ECO:0007669"/>
    <property type="project" value="InterPro"/>
</dbReference>
<feature type="transmembrane region" description="Helical" evidence="9">
    <location>
        <begin position="290"/>
        <end position="311"/>
    </location>
</feature>
<dbReference type="AlphaFoldDB" id="U2QS97"/>
<dbReference type="PANTHER" id="PTHR43495:SF2">
    <property type="entry name" value="D-SERINE_D-ALANINE_GLYCINE TRANSPORTER"/>
    <property type="match status" value="1"/>
</dbReference>
<dbReference type="OrthoDB" id="5297508at2"/>
<feature type="transmembrane region" description="Helical" evidence="9">
    <location>
        <begin position="101"/>
        <end position="129"/>
    </location>
</feature>
<feature type="transmembrane region" description="Helical" evidence="9">
    <location>
        <begin position="424"/>
        <end position="442"/>
    </location>
</feature>
<dbReference type="EMBL" id="ACVN02000125">
    <property type="protein sequence ID" value="ERK59084.1"/>
    <property type="molecule type" value="Genomic_DNA"/>
</dbReference>
<dbReference type="Proteomes" id="UP000017052">
    <property type="component" value="Unassembled WGS sequence"/>
</dbReference>
<dbReference type="Pfam" id="PF00324">
    <property type="entry name" value="AA_permease"/>
    <property type="match status" value="1"/>
</dbReference>
<evidence type="ECO:0000256" key="9">
    <source>
        <dbReference type="SAM" id="Phobius"/>
    </source>
</evidence>
<keyword evidence="4" id="KW-1003">Cell membrane</keyword>
<dbReference type="GO" id="GO:0006865">
    <property type="term" value="P:amino acid transport"/>
    <property type="evidence" value="ECO:0007669"/>
    <property type="project" value="UniProtKB-KW"/>
</dbReference>
<evidence type="ECO:0000256" key="1">
    <source>
        <dbReference type="ARBA" id="ARBA00004651"/>
    </source>
</evidence>
<organism evidence="11 12">
    <name type="scientific">Propionibacterium acidifaciens F0233</name>
    <dbReference type="NCBI Taxonomy" id="553198"/>
    <lineage>
        <taxon>Bacteria</taxon>
        <taxon>Bacillati</taxon>
        <taxon>Actinomycetota</taxon>
        <taxon>Actinomycetes</taxon>
        <taxon>Propionibacteriales</taxon>
        <taxon>Propionibacteriaceae</taxon>
        <taxon>Propionibacterium</taxon>
    </lineage>
</organism>
<dbReference type="RefSeq" id="WP_021797078.1">
    <property type="nucleotide sequence ID" value="NZ_ACVN02000125.1"/>
</dbReference>
<protein>
    <submittedName>
        <fullName evidence="11">D-serine/D-alanine/glycine transporter</fullName>
    </submittedName>
</protein>
<dbReference type="Gene3D" id="1.20.1740.10">
    <property type="entry name" value="Amino acid/polyamine transporter I"/>
    <property type="match status" value="1"/>
</dbReference>
<comment type="subcellular location">
    <subcellularLocation>
        <location evidence="1">Cell membrane</location>
        <topology evidence="1">Multi-pass membrane protein</topology>
    </subcellularLocation>
</comment>
<evidence type="ECO:0000256" key="3">
    <source>
        <dbReference type="ARBA" id="ARBA00022448"/>
    </source>
</evidence>
<name>U2QS97_9ACTN</name>
<sequence length="483" mass="52086">MTGNETAPPSPDVPAARPGGDVRALNRELSNRHIQLIAIGGAIGTGLFMGSGKAISLAGPSLLLAYLIIGLMLFFVMRAMGEMFLHDLRFKSFQDFSREMIGPWAGFFTGWTYWVLWVVTAAAEMIAIIGYFDFWIGNLNVSMICTAALLLALLGSNLLTVKLFGELEFWFALIKIIAIIALILVGAYMVTTGFTSPDGTVASVTYLWSHGGVFPTGLTGFLAAFQLAIFSFIGTELIGTAAAETADPHKTLPKAINAIPVRIIIFYVLALAAIMAVTPWDRVSPEMSPFVNVFNLAGLVAAASVMNFVVLTSASSSSNSGIFSTSRMLYGLADTGYASKRFARLSGRHVPANALVLSGALVFIAFPVLKIGGTVMRAFQLISSVSSILVLFIWSLIMVAYIMYRRKFPQAHAQASFRVPGAVFMPWVVLVFFLGMIAILALDEETRVALVLTPLWFIALAVVWRLRFAGRPAVVKTPAAAAD</sequence>
<comment type="caution">
    <text evidence="11">The sequence shown here is derived from an EMBL/GenBank/DDBJ whole genome shotgun (WGS) entry which is preliminary data.</text>
</comment>
<dbReference type="InterPro" id="IPR004840">
    <property type="entry name" value="Amino_acid_permease_CS"/>
</dbReference>
<evidence type="ECO:0000256" key="8">
    <source>
        <dbReference type="ARBA" id="ARBA00023136"/>
    </source>
</evidence>
<keyword evidence="7 9" id="KW-1133">Transmembrane helix</keyword>
<evidence type="ECO:0000256" key="7">
    <source>
        <dbReference type="ARBA" id="ARBA00022989"/>
    </source>
</evidence>
<feature type="transmembrane region" description="Helical" evidence="9">
    <location>
        <begin position="135"/>
        <end position="155"/>
    </location>
</feature>
<accession>U2QS97</accession>
<evidence type="ECO:0000313" key="11">
    <source>
        <dbReference type="EMBL" id="ERK59084.1"/>
    </source>
</evidence>
<proteinExistence type="inferred from homology"/>
<feature type="transmembrane region" description="Helical" evidence="9">
    <location>
        <begin position="448"/>
        <end position="466"/>
    </location>
</feature>
<feature type="transmembrane region" description="Helical" evidence="9">
    <location>
        <begin position="381"/>
        <end position="404"/>
    </location>
</feature>
<evidence type="ECO:0000313" key="12">
    <source>
        <dbReference type="Proteomes" id="UP000017052"/>
    </source>
</evidence>
<comment type="similarity">
    <text evidence="2">Belongs to the amino acid-polyamine-organocation (APC) superfamily. Amino acid transporter (AAT) (TC 2.A.3.1) family.</text>
</comment>
<keyword evidence="12" id="KW-1185">Reference proteome</keyword>
<gene>
    <name evidence="11" type="primary">cycA_2</name>
    <name evidence="11" type="ORF">HMPREF0682_2807</name>
</gene>